<name>A0A815SVJ2_9BILA</name>
<accession>A0A815SVJ2</accession>
<evidence type="ECO:0000313" key="1">
    <source>
        <dbReference type="EMBL" id="CAF1496876.1"/>
    </source>
</evidence>
<dbReference type="Proteomes" id="UP000663860">
    <property type="component" value="Unassembled WGS sequence"/>
</dbReference>
<protein>
    <submittedName>
        <fullName evidence="1">Uncharacterized protein</fullName>
    </submittedName>
</protein>
<proteinExistence type="predicted"/>
<comment type="caution">
    <text evidence="1">The sequence shown here is derived from an EMBL/GenBank/DDBJ whole genome shotgun (WGS) entry which is preliminary data.</text>
</comment>
<evidence type="ECO:0000313" key="2">
    <source>
        <dbReference type="Proteomes" id="UP000663860"/>
    </source>
</evidence>
<dbReference type="EMBL" id="CAJNOE010002976">
    <property type="protein sequence ID" value="CAF1496876.1"/>
    <property type="molecule type" value="Genomic_DNA"/>
</dbReference>
<sequence>TITTVAADEVISEGTTCGCAEWCQGGGSPFGVCSNGPTCFCTGTMVTKEEIGDRCTCDAWCWNRDYHGGDYTQSRGTTINVNEFAFVNKVPHFSDTWHDGVPDHTENDDYGYMFLLNVRGQKDAVLFRSNVRGLCVGQLYKFSAYLANVNKKDTKLVKPNVRFQVQALGIPARPPEYKDTDDIPECNHMNWLKYCLSFNASSSIVGLSMTLNAVSDDGNNIAIDDIKLRRCPNQNCGSCPAG</sequence>
<organism evidence="1 2">
    <name type="scientific">Adineta steineri</name>
    <dbReference type="NCBI Taxonomy" id="433720"/>
    <lineage>
        <taxon>Eukaryota</taxon>
        <taxon>Metazoa</taxon>
        <taxon>Spiralia</taxon>
        <taxon>Gnathifera</taxon>
        <taxon>Rotifera</taxon>
        <taxon>Eurotatoria</taxon>
        <taxon>Bdelloidea</taxon>
        <taxon>Adinetida</taxon>
        <taxon>Adinetidae</taxon>
        <taxon>Adineta</taxon>
    </lineage>
</organism>
<gene>
    <name evidence="1" type="ORF">IZO911_LOCUS44799</name>
</gene>
<reference evidence="1" key="1">
    <citation type="submission" date="2021-02" db="EMBL/GenBank/DDBJ databases">
        <authorList>
            <person name="Nowell W R."/>
        </authorList>
    </citation>
    <scope>NUCLEOTIDE SEQUENCE</scope>
</reference>
<dbReference type="AlphaFoldDB" id="A0A815SVJ2"/>
<feature type="non-terminal residue" evidence="1">
    <location>
        <position position="1"/>
    </location>
</feature>